<evidence type="ECO:0000313" key="10">
    <source>
        <dbReference type="Proteomes" id="UP000594262"/>
    </source>
</evidence>
<protein>
    <recommendedName>
        <fullName evidence="11">Aprataxin and PNK-like factor</fullName>
    </recommendedName>
</protein>
<dbReference type="GO" id="GO:0035861">
    <property type="term" value="C:site of double-strand break"/>
    <property type="evidence" value="ECO:0007669"/>
    <property type="project" value="TreeGrafter"/>
</dbReference>
<feature type="domain" description="PNK FHA" evidence="8">
    <location>
        <begin position="13"/>
        <end position="60"/>
    </location>
</feature>
<accession>A0A7M5XGX5</accession>
<dbReference type="GO" id="GO:0006302">
    <property type="term" value="P:double-strand break repair"/>
    <property type="evidence" value="ECO:0007669"/>
    <property type="project" value="InterPro"/>
</dbReference>
<feature type="compositionally biased region" description="Basic and acidic residues" evidence="6">
    <location>
        <begin position="322"/>
        <end position="337"/>
    </location>
</feature>
<evidence type="ECO:0000259" key="7">
    <source>
        <dbReference type="Pfam" id="PF10283"/>
    </source>
</evidence>
<dbReference type="GO" id="GO:0005634">
    <property type="term" value="C:nucleus"/>
    <property type="evidence" value="ECO:0007669"/>
    <property type="project" value="UniProtKB-SubCell"/>
</dbReference>
<feature type="compositionally biased region" description="Basic and acidic residues" evidence="6">
    <location>
        <begin position="361"/>
        <end position="371"/>
    </location>
</feature>
<evidence type="ECO:0000259" key="8">
    <source>
        <dbReference type="Pfam" id="PF17913"/>
    </source>
</evidence>
<feature type="compositionally biased region" description="Polar residues" evidence="6">
    <location>
        <begin position="338"/>
        <end position="349"/>
    </location>
</feature>
<keyword evidence="10" id="KW-1185">Reference proteome</keyword>
<dbReference type="Proteomes" id="UP000594262">
    <property type="component" value="Unplaced"/>
</dbReference>
<dbReference type="GO" id="GO:0008408">
    <property type="term" value="F:3'-5' exonuclease activity"/>
    <property type="evidence" value="ECO:0007669"/>
    <property type="project" value="InterPro"/>
</dbReference>
<dbReference type="OrthoDB" id="10256774at2759"/>
<feature type="compositionally biased region" description="Acidic residues" evidence="6">
    <location>
        <begin position="426"/>
        <end position="446"/>
    </location>
</feature>
<keyword evidence="5" id="KW-0539">Nucleus</keyword>
<dbReference type="Pfam" id="PF17913">
    <property type="entry name" value="FHA_2"/>
    <property type="match status" value="1"/>
</dbReference>
<proteinExistence type="predicted"/>
<dbReference type="Gene3D" id="2.60.200.20">
    <property type="match status" value="1"/>
</dbReference>
<dbReference type="InterPro" id="IPR019406">
    <property type="entry name" value="APLF_PBZ"/>
</dbReference>
<keyword evidence="2" id="KW-0227">DNA damage</keyword>
<evidence type="ECO:0000256" key="1">
    <source>
        <dbReference type="ARBA" id="ARBA00004123"/>
    </source>
</evidence>
<feature type="compositionally biased region" description="Basic and acidic residues" evidence="6">
    <location>
        <begin position="468"/>
        <end position="480"/>
    </location>
</feature>
<name>A0A7M5XGX5_9CNID</name>
<feature type="compositionally biased region" description="Basic and acidic residues" evidence="6">
    <location>
        <begin position="110"/>
        <end position="135"/>
    </location>
</feature>
<dbReference type="GO" id="GO:0003906">
    <property type="term" value="F:DNA-(apurinic or apyrimidinic site) endonuclease activity"/>
    <property type="evidence" value="ECO:0007669"/>
    <property type="project" value="InterPro"/>
</dbReference>
<reference evidence="9" key="1">
    <citation type="submission" date="2021-01" db="UniProtKB">
        <authorList>
            <consortium name="EnsemblMetazoa"/>
        </authorList>
    </citation>
    <scope>IDENTIFICATION</scope>
</reference>
<feature type="domain" description="PBZ-type" evidence="7">
    <location>
        <begin position="401"/>
        <end position="422"/>
    </location>
</feature>
<dbReference type="AlphaFoldDB" id="A0A7M5XGX5"/>
<feature type="compositionally biased region" description="Polar residues" evidence="6">
    <location>
        <begin position="195"/>
        <end position="205"/>
    </location>
</feature>
<dbReference type="SUPFAM" id="SSF49879">
    <property type="entry name" value="SMAD/FHA domain"/>
    <property type="match status" value="1"/>
</dbReference>
<evidence type="ECO:0000256" key="5">
    <source>
        <dbReference type="ARBA" id="ARBA00023242"/>
    </source>
</evidence>
<evidence type="ECO:0000256" key="4">
    <source>
        <dbReference type="ARBA" id="ARBA00023204"/>
    </source>
</evidence>
<feature type="region of interest" description="Disordered" evidence="6">
    <location>
        <begin position="110"/>
        <end position="565"/>
    </location>
</feature>
<organism evidence="9 10">
    <name type="scientific">Clytia hemisphaerica</name>
    <dbReference type="NCBI Taxonomy" id="252671"/>
    <lineage>
        <taxon>Eukaryota</taxon>
        <taxon>Metazoa</taxon>
        <taxon>Cnidaria</taxon>
        <taxon>Hydrozoa</taxon>
        <taxon>Hydroidolina</taxon>
        <taxon>Leptothecata</taxon>
        <taxon>Obeliida</taxon>
        <taxon>Clytiidae</taxon>
        <taxon>Clytia</taxon>
    </lineage>
</organism>
<evidence type="ECO:0000256" key="3">
    <source>
        <dbReference type="ARBA" id="ARBA00022801"/>
    </source>
</evidence>
<dbReference type="EnsemblMetazoa" id="CLYHEMT022842.1">
    <property type="protein sequence ID" value="CLYHEMP022842.1"/>
    <property type="gene ID" value="CLYHEMG022842"/>
</dbReference>
<dbReference type="InterPro" id="IPR039253">
    <property type="entry name" value="APLF"/>
</dbReference>
<dbReference type="Pfam" id="PF10283">
    <property type="entry name" value="zf-CCHH"/>
    <property type="match status" value="2"/>
</dbReference>
<dbReference type="PANTHER" id="PTHR21315:SF2">
    <property type="entry name" value="APRATAXIN AND PNK-LIKE FACTOR"/>
    <property type="match status" value="1"/>
</dbReference>
<keyword evidence="4" id="KW-0234">DNA repair</keyword>
<dbReference type="InterPro" id="IPR041388">
    <property type="entry name" value="FHA_2"/>
</dbReference>
<feature type="compositionally biased region" description="Basic residues" evidence="6">
    <location>
        <begin position="302"/>
        <end position="313"/>
    </location>
</feature>
<feature type="compositionally biased region" description="Acidic residues" evidence="6">
    <location>
        <begin position="501"/>
        <end position="553"/>
    </location>
</feature>
<feature type="domain" description="PBZ-type" evidence="7">
    <location>
        <begin position="446"/>
        <end position="471"/>
    </location>
</feature>
<dbReference type="PANTHER" id="PTHR21315">
    <property type="entry name" value="APRATAXIN AND PNK-LIKE FACTOR-RELATED"/>
    <property type="match status" value="1"/>
</dbReference>
<evidence type="ECO:0000313" key="9">
    <source>
        <dbReference type="EnsemblMetazoa" id="CLYHEMP022842.1"/>
    </source>
</evidence>
<dbReference type="InterPro" id="IPR008984">
    <property type="entry name" value="SMAD_FHA_dom_sf"/>
</dbReference>
<keyword evidence="3" id="KW-0378">Hydrolase</keyword>
<sequence length="565" mass="63025">MASLLSCDTGETFKVVHGETLIGRGPFLKVTDSKVSRKHAILKNAEDGEISLKPIHKNPTFLYIESTDYWRPLQKDIWHTLQHGSKISLLPNSLKFEVISKKRSTVECLKENGSEKKKSENAATAKEENKVKEDSPPVEIKMSSTASGKSLLRTKPLPSKKNAKRQLPSWMLNVSTGGDAKKKTGIKRELKSKKANISTEQNDMSKTIGGESSKGRKTSHGLKSPDLSDDEVLPEKKTLAKESHLIDEDETKSPLKLARESSFPPSLDTPGSSKRSVLGARVPVQPQPDLLDKLLGLGSYKPTKKPPITHKKSKESPLTSSEPKESSSRESLDKKDSSFLSQLMDSVSTKSKRKMNPVENSESRDEESKANDDDEDGKAESKPSQPSSKKPKNEDEDNKLPRCPYGRQCYRRNPNHFQEYLHDSDHDDDDDEGDKDEDADGDDDERPECQYGLSCYRQNPLHKKQFKHTKDVSNTRDLSAKRNRPQRTTANTGKKKSVLADDSDDDGENNAYDYDDSFIDDDGDDDDYDDGDNSSDEDFVPPGDGDDGDEDLSELVSEAKDFIDD</sequence>
<evidence type="ECO:0000256" key="2">
    <source>
        <dbReference type="ARBA" id="ARBA00022763"/>
    </source>
</evidence>
<evidence type="ECO:0008006" key="11">
    <source>
        <dbReference type="Google" id="ProtNLM"/>
    </source>
</evidence>
<feature type="compositionally biased region" description="Basic and acidic residues" evidence="6">
    <location>
        <begin position="179"/>
        <end position="189"/>
    </location>
</feature>
<evidence type="ECO:0000256" key="6">
    <source>
        <dbReference type="SAM" id="MobiDB-lite"/>
    </source>
</evidence>
<comment type="subcellular location">
    <subcellularLocation>
        <location evidence="1">Nucleus</location>
    </subcellularLocation>
</comment>
<feature type="compositionally biased region" description="Basic and acidic residues" evidence="6">
    <location>
        <begin position="233"/>
        <end position="259"/>
    </location>
</feature>